<comment type="caution">
    <text evidence="1">The sequence shown here is derived from an EMBL/GenBank/DDBJ whole genome shotgun (WGS) entry which is preliminary data.</text>
</comment>
<protein>
    <submittedName>
        <fullName evidence="1">Uncharacterized protein</fullName>
    </submittedName>
</protein>
<name>T2JHN4_CROWT</name>
<organism evidence="1 2">
    <name type="scientific">Crocosphaera watsonii WH 0402</name>
    <dbReference type="NCBI Taxonomy" id="1284629"/>
    <lineage>
        <taxon>Bacteria</taxon>
        <taxon>Bacillati</taxon>
        <taxon>Cyanobacteriota</taxon>
        <taxon>Cyanophyceae</taxon>
        <taxon>Oscillatoriophycideae</taxon>
        <taxon>Chroococcales</taxon>
        <taxon>Aphanothecaceae</taxon>
        <taxon>Crocosphaera</taxon>
    </lineage>
</organism>
<accession>T2JHN4</accession>
<sequence length="83" mass="8873">MTGEATLAADINPGAGGSNPGGFTVFDGLLYFAAFEATNGRELYSYDPETEAFTRLSDINPDAGDSFPSDLTAFKRTTLFLCY</sequence>
<dbReference type="EMBL" id="CAQN01000018">
    <property type="protein sequence ID" value="CCQ64631.1"/>
    <property type="molecule type" value="Genomic_DNA"/>
</dbReference>
<dbReference type="Proteomes" id="UP000018130">
    <property type="component" value="Unassembled WGS sequence"/>
</dbReference>
<reference evidence="1 2" key="2">
    <citation type="submission" date="2013-09" db="EMBL/GenBank/DDBJ databases">
        <title>Whole genome comparison of six Crocosphaera watsonii strains with differing phenotypes.</title>
        <authorList>
            <person name="Bench S.R."/>
            <person name="Heller P."/>
            <person name="Frank I."/>
            <person name="Arciniega M."/>
            <person name="Shilova I.N."/>
            <person name="Zehr J.P."/>
        </authorList>
    </citation>
    <scope>NUCLEOTIDE SEQUENCE [LARGE SCALE GENOMIC DNA]</scope>
    <source>
        <strain evidence="1 2">WH 0402</strain>
    </source>
</reference>
<reference evidence="1 2" key="1">
    <citation type="submission" date="2013-01" db="EMBL/GenBank/DDBJ databases">
        <authorList>
            <person name="Bench S."/>
        </authorList>
    </citation>
    <scope>NUCLEOTIDE SEQUENCE [LARGE SCALE GENOMIC DNA]</scope>
    <source>
        <strain evidence="1 2">WH 0402</strain>
    </source>
</reference>
<dbReference type="AlphaFoldDB" id="T2JHN4"/>
<evidence type="ECO:0000313" key="2">
    <source>
        <dbReference type="Proteomes" id="UP000018130"/>
    </source>
</evidence>
<evidence type="ECO:0000313" key="1">
    <source>
        <dbReference type="EMBL" id="CCQ64631.1"/>
    </source>
</evidence>
<gene>
    <name evidence="1" type="ORF">CWATWH0402_4850</name>
</gene>
<proteinExistence type="predicted"/>